<keyword evidence="5" id="KW-1185">Reference proteome</keyword>
<dbReference type="PANTHER" id="PTHR30486">
    <property type="entry name" value="TWITCHING MOTILITY PROTEIN PILT"/>
    <property type="match status" value="1"/>
</dbReference>
<evidence type="ECO:0000259" key="3">
    <source>
        <dbReference type="PROSITE" id="PS00662"/>
    </source>
</evidence>
<dbReference type="InterPro" id="IPR027417">
    <property type="entry name" value="P-loop_NTPase"/>
</dbReference>
<dbReference type="InterPro" id="IPR050921">
    <property type="entry name" value="T4SS_GSP_E_ATPase"/>
</dbReference>
<name>A0AAW9RNP4_9GAMM</name>
<dbReference type="RefSeq" id="WP_354696472.1">
    <property type="nucleotide sequence ID" value="NZ_JAZHOG010000011.1"/>
</dbReference>
<feature type="domain" description="Bacterial type II secretion system protein E" evidence="3">
    <location>
        <begin position="193"/>
        <end position="207"/>
    </location>
</feature>
<dbReference type="PANTHER" id="PTHR30486:SF12">
    <property type="entry name" value="TYPE IV PILUS ATPASE PILU"/>
    <property type="match status" value="1"/>
</dbReference>
<evidence type="ECO:0000256" key="1">
    <source>
        <dbReference type="ARBA" id="ARBA00006611"/>
    </source>
</evidence>
<dbReference type="GO" id="GO:0005524">
    <property type="term" value="F:ATP binding"/>
    <property type="evidence" value="ECO:0007669"/>
    <property type="project" value="InterPro"/>
</dbReference>
<evidence type="ECO:0000313" key="5">
    <source>
        <dbReference type="Proteomes" id="UP001359886"/>
    </source>
</evidence>
<dbReference type="CDD" id="cd01131">
    <property type="entry name" value="PilT"/>
    <property type="match status" value="1"/>
</dbReference>
<dbReference type="AlphaFoldDB" id="A0AAW9RNP4"/>
<proteinExistence type="inferred from homology"/>
<dbReference type="EMBL" id="JAZHOG010000011">
    <property type="protein sequence ID" value="MEJ8569151.1"/>
    <property type="molecule type" value="Genomic_DNA"/>
</dbReference>
<dbReference type="NCBIfam" id="TIGR01420">
    <property type="entry name" value="pilT_fam"/>
    <property type="match status" value="1"/>
</dbReference>
<sequence length="430" mass="47001">MKIQSLLRELVDRGGSDLYVTTNSPPLVRADGVSRPVADRNLGPEDTEALANAMMNDAERAAFAEQREMNLGIEYDGIGRFRINIHRQRDHVGIVARHVKTEIPTLDQLRLPDVFKEIVMQKRGLILVTGATGSGKTTSLAAMLNHRNQHSPGHIVTVEDPIEFIHPNQKCIFTQREVGTDTLSFSHALKNALRQAPDVILIGEIRDREAMEAAITFADTGHLCLGTLHSSNAYQTLHRVMNFFPGERLEEIYLQLSMCLRGVISQRLVPSTDGKRVAAVEILRDTPWVKDLIKSGQVDKVKDGMQKGSGGCQTFDQDLLRLFSEGLISKEEALANSDYPNNLRLCMQTAGLLNKAAPEPAAEAAANSATETSADSDTATPQPESADSSSGSKSESEQPAPQPIESPPIEQWGLEAPISEDPELKVAANQ</sequence>
<dbReference type="InterPro" id="IPR001482">
    <property type="entry name" value="T2SS/T4SS_dom"/>
</dbReference>
<dbReference type="InterPro" id="IPR006321">
    <property type="entry name" value="PilT/PilU"/>
</dbReference>
<organism evidence="4 5">
    <name type="scientific">Elongatibacter sediminis</name>
    <dbReference type="NCBI Taxonomy" id="3119006"/>
    <lineage>
        <taxon>Bacteria</taxon>
        <taxon>Pseudomonadati</taxon>
        <taxon>Pseudomonadota</taxon>
        <taxon>Gammaproteobacteria</taxon>
        <taxon>Chromatiales</taxon>
        <taxon>Wenzhouxiangellaceae</taxon>
        <taxon>Elongatibacter</taxon>
    </lineage>
</organism>
<dbReference type="Gene3D" id="3.40.50.300">
    <property type="entry name" value="P-loop containing nucleotide triphosphate hydrolases"/>
    <property type="match status" value="1"/>
</dbReference>
<protein>
    <submittedName>
        <fullName evidence="4">PilT/PilU family type 4a pilus ATPase</fullName>
    </submittedName>
</protein>
<accession>A0AAW9RNP4</accession>
<dbReference type="GO" id="GO:0016887">
    <property type="term" value="F:ATP hydrolysis activity"/>
    <property type="evidence" value="ECO:0007669"/>
    <property type="project" value="InterPro"/>
</dbReference>
<evidence type="ECO:0000256" key="2">
    <source>
        <dbReference type="SAM" id="MobiDB-lite"/>
    </source>
</evidence>
<gene>
    <name evidence="4" type="ORF">V3330_16085</name>
</gene>
<comment type="similarity">
    <text evidence="1">Belongs to the GSP E family.</text>
</comment>
<dbReference type="Pfam" id="PF00437">
    <property type="entry name" value="T2SSE"/>
    <property type="match status" value="1"/>
</dbReference>
<feature type="region of interest" description="Disordered" evidence="2">
    <location>
        <begin position="357"/>
        <end position="430"/>
    </location>
</feature>
<dbReference type="Gene3D" id="3.30.450.90">
    <property type="match status" value="1"/>
</dbReference>
<feature type="compositionally biased region" description="Low complexity" evidence="2">
    <location>
        <begin position="357"/>
        <end position="393"/>
    </location>
</feature>
<dbReference type="Proteomes" id="UP001359886">
    <property type="component" value="Unassembled WGS sequence"/>
</dbReference>
<dbReference type="PROSITE" id="PS00662">
    <property type="entry name" value="T2SP_E"/>
    <property type="match status" value="1"/>
</dbReference>
<dbReference type="SUPFAM" id="SSF52540">
    <property type="entry name" value="P-loop containing nucleoside triphosphate hydrolases"/>
    <property type="match status" value="1"/>
</dbReference>
<reference evidence="4 5" key="1">
    <citation type="submission" date="2024-02" db="EMBL/GenBank/DDBJ databases">
        <title>A novel Wenzhouxiangellaceae bacterium, isolated from coastal sediments.</title>
        <authorList>
            <person name="Du Z.-J."/>
            <person name="Ye Y.-Q."/>
            <person name="Zhang X.-Y."/>
        </authorList>
    </citation>
    <scope>NUCLEOTIDE SEQUENCE [LARGE SCALE GENOMIC DNA]</scope>
    <source>
        <strain evidence="4 5">CH-27</strain>
    </source>
</reference>
<evidence type="ECO:0000313" key="4">
    <source>
        <dbReference type="EMBL" id="MEJ8569151.1"/>
    </source>
</evidence>
<comment type="caution">
    <text evidence="4">The sequence shown here is derived from an EMBL/GenBank/DDBJ whole genome shotgun (WGS) entry which is preliminary data.</text>
</comment>